<feature type="binding site" evidence="9">
    <location>
        <position position="171"/>
    </location>
    <ligand>
        <name>4-amino-2-methyl-5-(diphosphooxymethyl)pyrimidine</name>
        <dbReference type="ChEBI" id="CHEBI:57841"/>
    </ligand>
</feature>
<dbReference type="EC" id="2.5.1.3" evidence="9"/>
<dbReference type="NCBIfam" id="TIGR00693">
    <property type="entry name" value="thiE"/>
    <property type="match status" value="1"/>
</dbReference>
<comment type="function">
    <text evidence="9">Condenses 4-methyl-5-(beta-hydroxyethyl)thiazole monophosphate (THZ-P) and 2-methyl-4-amino-5-hydroxymethyl pyrimidine pyrophosphate (HMP-PP) to form thiamine monophosphate (TMP).</text>
</comment>
<evidence type="ECO:0000256" key="7">
    <source>
        <dbReference type="ARBA" id="ARBA00047851"/>
    </source>
</evidence>
<comment type="caution">
    <text evidence="9">Lacks conserved residue(s) required for the propagation of feature annotation.</text>
</comment>
<feature type="domain" description="Thiamine phosphate synthase/TenI" evidence="12">
    <location>
        <begin position="51"/>
        <end position="223"/>
    </location>
</feature>
<gene>
    <name evidence="9 13" type="primary">thiE</name>
    <name evidence="13" type="ORF">ACFS7Y_16135</name>
</gene>
<feature type="binding site" evidence="9">
    <location>
        <position position="123"/>
    </location>
    <ligand>
        <name>Mg(2+)</name>
        <dbReference type="ChEBI" id="CHEBI:18420"/>
    </ligand>
</feature>
<dbReference type="PANTHER" id="PTHR20857:SF15">
    <property type="entry name" value="THIAMINE-PHOSPHATE SYNTHASE"/>
    <property type="match status" value="1"/>
</dbReference>
<evidence type="ECO:0000256" key="10">
    <source>
        <dbReference type="RuleBase" id="RU003826"/>
    </source>
</evidence>
<evidence type="ECO:0000259" key="12">
    <source>
        <dbReference type="Pfam" id="PF02581"/>
    </source>
</evidence>
<dbReference type="Pfam" id="PF02581">
    <property type="entry name" value="TMP-TENI"/>
    <property type="match status" value="1"/>
</dbReference>
<dbReference type="InterPro" id="IPR034291">
    <property type="entry name" value="TMP_synthase"/>
</dbReference>
<organism evidence="13 14">
    <name type="scientific">Sphingobacterium bambusae</name>
    <dbReference type="NCBI Taxonomy" id="662858"/>
    <lineage>
        <taxon>Bacteria</taxon>
        <taxon>Pseudomonadati</taxon>
        <taxon>Bacteroidota</taxon>
        <taxon>Sphingobacteriia</taxon>
        <taxon>Sphingobacteriales</taxon>
        <taxon>Sphingobacteriaceae</taxon>
        <taxon>Sphingobacterium</taxon>
    </lineage>
</organism>
<dbReference type="Gene3D" id="3.20.20.70">
    <property type="entry name" value="Aldolase class I"/>
    <property type="match status" value="1"/>
</dbReference>
<dbReference type="InterPro" id="IPR036206">
    <property type="entry name" value="ThiamineP_synth_sf"/>
</dbReference>
<dbReference type="SUPFAM" id="SSF51391">
    <property type="entry name" value="Thiamin phosphate synthase"/>
    <property type="match status" value="1"/>
</dbReference>
<comment type="pathway">
    <text evidence="1 9 11">Cofactor biosynthesis; thiamine diphosphate biosynthesis; thiamine phosphate from 4-amino-2-methyl-5-diphosphomethylpyrimidine and 4-methyl-5-(2-phosphoethyl)-thiazole: step 1/1.</text>
</comment>
<keyword evidence="5 9" id="KW-0784">Thiamine biosynthesis</keyword>
<reference evidence="14" key="1">
    <citation type="journal article" date="2019" name="Int. J. Syst. Evol. Microbiol.">
        <title>The Global Catalogue of Microorganisms (GCM) 10K type strain sequencing project: providing services to taxonomists for standard genome sequencing and annotation.</title>
        <authorList>
            <consortium name="The Broad Institute Genomics Platform"/>
            <consortium name="The Broad Institute Genome Sequencing Center for Infectious Disease"/>
            <person name="Wu L."/>
            <person name="Ma J."/>
        </authorList>
    </citation>
    <scope>NUCLEOTIDE SEQUENCE [LARGE SCALE GENOMIC DNA]</scope>
    <source>
        <strain evidence="14">KCTC 22814</strain>
    </source>
</reference>
<dbReference type="InterPro" id="IPR022998">
    <property type="entry name" value="ThiamineP_synth_TenI"/>
</dbReference>
<comment type="cofactor">
    <cofactor evidence="9">
        <name>Mg(2+)</name>
        <dbReference type="ChEBI" id="CHEBI:18420"/>
    </cofactor>
    <text evidence="9">Binds 1 Mg(2+) ion per subunit.</text>
</comment>
<evidence type="ECO:0000256" key="2">
    <source>
        <dbReference type="ARBA" id="ARBA00022679"/>
    </source>
</evidence>
<dbReference type="CDD" id="cd00564">
    <property type="entry name" value="TMP_TenI"/>
    <property type="match status" value="1"/>
</dbReference>
<evidence type="ECO:0000256" key="4">
    <source>
        <dbReference type="ARBA" id="ARBA00022842"/>
    </source>
</evidence>
<feature type="binding site" evidence="9">
    <location>
        <begin position="168"/>
        <end position="170"/>
    </location>
    <ligand>
        <name>2-[(2R,5Z)-2-carboxy-4-methylthiazol-5(2H)-ylidene]ethyl phosphate</name>
        <dbReference type="ChEBI" id="CHEBI:62899"/>
    </ligand>
</feature>
<name>A0ABW6BK10_9SPHI</name>
<evidence type="ECO:0000313" key="13">
    <source>
        <dbReference type="EMBL" id="MFD2968923.1"/>
    </source>
</evidence>
<comment type="catalytic activity">
    <reaction evidence="8 9 10">
        <text>2-[(2R,5Z)-2-carboxy-4-methylthiazol-5(2H)-ylidene]ethyl phosphate + 4-amino-2-methyl-5-(diphosphooxymethyl)pyrimidine + 2 H(+) = thiamine phosphate + CO2 + diphosphate</text>
        <dbReference type="Rhea" id="RHEA:47844"/>
        <dbReference type="ChEBI" id="CHEBI:15378"/>
        <dbReference type="ChEBI" id="CHEBI:16526"/>
        <dbReference type="ChEBI" id="CHEBI:33019"/>
        <dbReference type="ChEBI" id="CHEBI:37575"/>
        <dbReference type="ChEBI" id="CHEBI:57841"/>
        <dbReference type="ChEBI" id="CHEBI:62899"/>
        <dbReference type="EC" id="2.5.1.3"/>
    </reaction>
</comment>
<evidence type="ECO:0000256" key="9">
    <source>
        <dbReference type="HAMAP-Rule" id="MF_00097"/>
    </source>
</evidence>
<feature type="binding site" evidence="9">
    <location>
        <position position="103"/>
    </location>
    <ligand>
        <name>4-amino-2-methyl-5-(diphosphooxymethyl)pyrimidine</name>
        <dbReference type="ChEBI" id="CHEBI:57841"/>
    </ligand>
</feature>
<dbReference type="GO" id="GO:0004789">
    <property type="term" value="F:thiamine-phosphate diphosphorylase activity"/>
    <property type="evidence" value="ECO:0007669"/>
    <property type="project" value="UniProtKB-EC"/>
</dbReference>
<feature type="binding site" evidence="9">
    <location>
        <position position="142"/>
    </location>
    <ligand>
        <name>4-amino-2-methyl-5-(diphosphooxymethyl)pyrimidine</name>
        <dbReference type="ChEBI" id="CHEBI:57841"/>
    </ligand>
</feature>
<evidence type="ECO:0000256" key="8">
    <source>
        <dbReference type="ARBA" id="ARBA00047883"/>
    </source>
</evidence>
<dbReference type="HAMAP" id="MF_00097">
    <property type="entry name" value="TMP_synthase"/>
    <property type="match status" value="1"/>
</dbReference>
<feature type="binding site" evidence="9">
    <location>
        <begin position="71"/>
        <end position="75"/>
    </location>
    <ligand>
        <name>4-amino-2-methyl-5-(diphosphooxymethyl)pyrimidine</name>
        <dbReference type="ChEBI" id="CHEBI:57841"/>
    </ligand>
</feature>
<comment type="similarity">
    <text evidence="9 10">Belongs to the thiamine-phosphate synthase family.</text>
</comment>
<evidence type="ECO:0000313" key="14">
    <source>
        <dbReference type="Proteomes" id="UP001597525"/>
    </source>
</evidence>
<evidence type="ECO:0000256" key="5">
    <source>
        <dbReference type="ARBA" id="ARBA00022977"/>
    </source>
</evidence>
<feature type="binding site" evidence="9">
    <location>
        <position position="104"/>
    </location>
    <ligand>
        <name>Mg(2+)</name>
        <dbReference type="ChEBI" id="CHEBI:18420"/>
    </ligand>
</feature>
<evidence type="ECO:0000256" key="6">
    <source>
        <dbReference type="ARBA" id="ARBA00047334"/>
    </source>
</evidence>
<dbReference type="RefSeq" id="WP_320184814.1">
    <property type="nucleotide sequence ID" value="NZ_CP138332.1"/>
</dbReference>
<keyword evidence="14" id="KW-1185">Reference proteome</keyword>
<dbReference type="EMBL" id="JBHUPB010000010">
    <property type="protein sequence ID" value="MFD2968923.1"/>
    <property type="molecule type" value="Genomic_DNA"/>
</dbReference>
<sequence length="252" mass="28166">MILTTLRSVAPFGKLQIRFWKPSYAISNGQTITLLFNMHYSRLQYISSGKTTEEQQQHIVSALDQGVSWIQIRMKNADEDSLRRLIHNIVALKQTYTFTLIVNDYAHLALEVGVDGLHLGLTDMPLAEARALLGPQKIIGGTANSASDVQQRIQEGCDYIGLGPLRHTDSKEKLSPILGLEGYRSIMTHVDASSLPPVFAIGGIKDSDIKALRQLGLYGVALSKHMQDHFENKQHVKQLNTLLYEHEIDHRG</sequence>
<accession>A0ABW6BK10</accession>
<evidence type="ECO:0000256" key="1">
    <source>
        <dbReference type="ARBA" id="ARBA00005165"/>
    </source>
</evidence>
<keyword evidence="3 9" id="KW-0479">Metal-binding</keyword>
<feature type="binding site" evidence="9">
    <location>
        <position position="203"/>
    </location>
    <ligand>
        <name>2-[(2R,5Z)-2-carboxy-4-methylthiazol-5(2H)-ylidene]ethyl phosphate</name>
        <dbReference type="ChEBI" id="CHEBI:62899"/>
    </ligand>
</feature>
<dbReference type="InterPro" id="IPR013785">
    <property type="entry name" value="Aldolase_TIM"/>
</dbReference>
<evidence type="ECO:0000256" key="3">
    <source>
        <dbReference type="ARBA" id="ARBA00022723"/>
    </source>
</evidence>
<protein>
    <recommendedName>
        <fullName evidence="9">Thiamine-phosphate synthase</fullName>
        <shortName evidence="9">TP synthase</shortName>
        <shortName evidence="9">TPS</shortName>
        <ecNumber evidence="9">2.5.1.3</ecNumber>
    </recommendedName>
    <alternativeName>
        <fullName evidence="9">Thiamine-phosphate pyrophosphorylase</fullName>
        <shortName evidence="9">TMP pyrophosphorylase</shortName>
        <shortName evidence="9">TMP-PPase</shortName>
    </alternativeName>
</protein>
<evidence type="ECO:0000256" key="11">
    <source>
        <dbReference type="RuleBase" id="RU004253"/>
    </source>
</evidence>
<comment type="caution">
    <text evidence="13">The sequence shown here is derived from an EMBL/GenBank/DDBJ whole genome shotgun (WGS) entry which is preliminary data.</text>
</comment>
<dbReference type="Proteomes" id="UP001597525">
    <property type="component" value="Unassembled WGS sequence"/>
</dbReference>
<keyword evidence="4 9" id="KW-0460">Magnesium</keyword>
<comment type="catalytic activity">
    <reaction evidence="6 9 10">
        <text>4-methyl-5-(2-phosphooxyethyl)-thiazole + 4-amino-2-methyl-5-(diphosphooxymethyl)pyrimidine + H(+) = thiamine phosphate + diphosphate</text>
        <dbReference type="Rhea" id="RHEA:22328"/>
        <dbReference type="ChEBI" id="CHEBI:15378"/>
        <dbReference type="ChEBI" id="CHEBI:33019"/>
        <dbReference type="ChEBI" id="CHEBI:37575"/>
        <dbReference type="ChEBI" id="CHEBI:57841"/>
        <dbReference type="ChEBI" id="CHEBI:58296"/>
        <dbReference type="EC" id="2.5.1.3"/>
    </reaction>
</comment>
<comment type="catalytic activity">
    <reaction evidence="7 9 10">
        <text>2-(2-carboxy-4-methylthiazol-5-yl)ethyl phosphate + 4-amino-2-methyl-5-(diphosphooxymethyl)pyrimidine + 2 H(+) = thiamine phosphate + CO2 + diphosphate</text>
        <dbReference type="Rhea" id="RHEA:47848"/>
        <dbReference type="ChEBI" id="CHEBI:15378"/>
        <dbReference type="ChEBI" id="CHEBI:16526"/>
        <dbReference type="ChEBI" id="CHEBI:33019"/>
        <dbReference type="ChEBI" id="CHEBI:37575"/>
        <dbReference type="ChEBI" id="CHEBI:57841"/>
        <dbReference type="ChEBI" id="CHEBI:62890"/>
        <dbReference type="EC" id="2.5.1.3"/>
    </reaction>
</comment>
<keyword evidence="2 9" id="KW-0808">Transferase</keyword>
<dbReference type="PANTHER" id="PTHR20857">
    <property type="entry name" value="THIAMINE-PHOSPHATE PYROPHOSPHORYLASE"/>
    <property type="match status" value="1"/>
</dbReference>
<proteinExistence type="inferred from homology"/>